<dbReference type="InterPro" id="IPR001480">
    <property type="entry name" value="Bulb-type_lectin_dom"/>
</dbReference>
<evidence type="ECO:0000259" key="19">
    <source>
        <dbReference type="PROSITE" id="PS50927"/>
    </source>
</evidence>
<dbReference type="InterPro" id="IPR036426">
    <property type="entry name" value="Bulb-type_lectin_dom_sf"/>
</dbReference>
<evidence type="ECO:0000259" key="18">
    <source>
        <dbReference type="PROSITE" id="PS50011"/>
    </source>
</evidence>
<dbReference type="GO" id="GO:0051707">
    <property type="term" value="P:response to other organism"/>
    <property type="evidence" value="ECO:0007669"/>
    <property type="project" value="UniProtKB-ARBA"/>
</dbReference>
<feature type="domain" description="Protein kinase" evidence="18">
    <location>
        <begin position="528"/>
        <end position="799"/>
    </location>
</feature>
<evidence type="ECO:0000256" key="2">
    <source>
        <dbReference type="ARBA" id="ARBA00022475"/>
    </source>
</evidence>
<dbReference type="GO" id="GO:0005886">
    <property type="term" value="C:plasma membrane"/>
    <property type="evidence" value="ECO:0007669"/>
    <property type="project" value="UniProtKB-SubCell"/>
</dbReference>
<name>A0A843W4S2_COLES</name>
<organism evidence="21 22">
    <name type="scientific">Colocasia esculenta</name>
    <name type="common">Wild taro</name>
    <name type="synonym">Arum esculentum</name>
    <dbReference type="NCBI Taxonomy" id="4460"/>
    <lineage>
        <taxon>Eukaryota</taxon>
        <taxon>Viridiplantae</taxon>
        <taxon>Streptophyta</taxon>
        <taxon>Embryophyta</taxon>
        <taxon>Tracheophyta</taxon>
        <taxon>Spermatophyta</taxon>
        <taxon>Magnoliopsida</taxon>
        <taxon>Liliopsida</taxon>
        <taxon>Araceae</taxon>
        <taxon>Aroideae</taxon>
        <taxon>Colocasieae</taxon>
        <taxon>Colocasia</taxon>
    </lineage>
</organism>
<keyword evidence="13" id="KW-1015">Disulfide bond</keyword>
<keyword evidence="2" id="KW-0472">Membrane</keyword>
<dbReference type="CDD" id="cd14066">
    <property type="entry name" value="STKc_IRAK"/>
    <property type="match status" value="1"/>
</dbReference>
<evidence type="ECO:0000256" key="12">
    <source>
        <dbReference type="ARBA" id="ARBA00023035"/>
    </source>
</evidence>
<evidence type="ECO:0000313" key="22">
    <source>
        <dbReference type="Proteomes" id="UP000652761"/>
    </source>
</evidence>
<keyword evidence="12" id="KW-0465">Mannose-binding</keyword>
<evidence type="ECO:0000256" key="11">
    <source>
        <dbReference type="ARBA" id="ARBA00022840"/>
    </source>
</evidence>
<evidence type="ECO:0000256" key="17">
    <source>
        <dbReference type="PIRNR" id="PIRNR000641"/>
    </source>
</evidence>
<keyword evidence="2" id="KW-1003">Cell membrane</keyword>
<keyword evidence="11 17" id="KW-0067">ATP-binding</keyword>
<keyword evidence="9 17" id="KW-0547">Nucleotide-binding</keyword>
<evidence type="ECO:0000256" key="15">
    <source>
        <dbReference type="ARBA" id="ARBA00047899"/>
    </source>
</evidence>
<dbReference type="Pfam" id="PF08276">
    <property type="entry name" value="PAN_2"/>
    <property type="match status" value="1"/>
</dbReference>
<keyword evidence="10 17" id="KW-0418">Kinase</keyword>
<keyword evidence="8" id="KW-0677">Repeat</keyword>
<dbReference type="Pfam" id="PF00954">
    <property type="entry name" value="S_locus_glycop"/>
    <property type="match status" value="1"/>
</dbReference>
<comment type="catalytic activity">
    <reaction evidence="15 17">
        <text>L-threonyl-[protein] + ATP = O-phospho-L-threonyl-[protein] + ADP + H(+)</text>
        <dbReference type="Rhea" id="RHEA:46608"/>
        <dbReference type="Rhea" id="RHEA-COMP:11060"/>
        <dbReference type="Rhea" id="RHEA-COMP:11605"/>
        <dbReference type="ChEBI" id="CHEBI:15378"/>
        <dbReference type="ChEBI" id="CHEBI:30013"/>
        <dbReference type="ChEBI" id="CHEBI:30616"/>
        <dbReference type="ChEBI" id="CHEBI:61977"/>
        <dbReference type="ChEBI" id="CHEBI:456216"/>
        <dbReference type="EC" id="2.7.11.1"/>
    </reaction>
</comment>
<dbReference type="GO" id="GO:0005537">
    <property type="term" value="F:D-mannose binding"/>
    <property type="evidence" value="ECO:0007669"/>
    <property type="project" value="UniProtKB-KW"/>
</dbReference>
<dbReference type="InterPro" id="IPR024171">
    <property type="entry name" value="SRK-like_kinase"/>
</dbReference>
<dbReference type="Proteomes" id="UP000652761">
    <property type="component" value="Unassembled WGS sequence"/>
</dbReference>
<dbReference type="Gene3D" id="1.10.510.10">
    <property type="entry name" value="Transferase(Phosphotransferase) domain 1"/>
    <property type="match status" value="1"/>
</dbReference>
<dbReference type="Gene3D" id="2.90.10.10">
    <property type="entry name" value="Bulb-type lectin domain"/>
    <property type="match status" value="1"/>
</dbReference>
<dbReference type="PROSITE" id="PS50948">
    <property type="entry name" value="PAN"/>
    <property type="match status" value="1"/>
</dbReference>
<keyword evidence="7" id="KW-0732">Signal</keyword>
<gene>
    <name evidence="21" type="ORF">Taro_034730</name>
</gene>
<evidence type="ECO:0000259" key="20">
    <source>
        <dbReference type="PROSITE" id="PS50948"/>
    </source>
</evidence>
<dbReference type="EMBL" id="NMUH01002765">
    <property type="protein sequence ID" value="MQM01968.1"/>
    <property type="molecule type" value="Genomic_DNA"/>
</dbReference>
<comment type="caution">
    <text evidence="21">The sequence shown here is derived from an EMBL/GenBank/DDBJ whole genome shotgun (WGS) entry which is preliminary data.</text>
</comment>
<evidence type="ECO:0000256" key="8">
    <source>
        <dbReference type="ARBA" id="ARBA00022737"/>
    </source>
</evidence>
<dbReference type="CDD" id="cd01098">
    <property type="entry name" value="PAN_AP_plant"/>
    <property type="match status" value="1"/>
</dbReference>
<evidence type="ECO:0000256" key="1">
    <source>
        <dbReference type="ARBA" id="ARBA00004251"/>
    </source>
</evidence>
<evidence type="ECO:0000256" key="14">
    <source>
        <dbReference type="ARBA" id="ARBA00023180"/>
    </source>
</evidence>
<dbReference type="PROSITE" id="PS00108">
    <property type="entry name" value="PROTEIN_KINASE_ST"/>
    <property type="match status" value="1"/>
</dbReference>
<dbReference type="Gene3D" id="3.30.200.20">
    <property type="entry name" value="Phosphorylase Kinase, domain 1"/>
    <property type="match status" value="1"/>
</dbReference>
<dbReference type="Pfam" id="PF01453">
    <property type="entry name" value="B_lectin"/>
    <property type="match status" value="1"/>
</dbReference>
<feature type="domain" description="Bulb-type lectin" evidence="19">
    <location>
        <begin position="68"/>
        <end position="193"/>
    </location>
</feature>
<keyword evidence="6 17" id="KW-0808">Transferase</keyword>
<evidence type="ECO:0000256" key="9">
    <source>
        <dbReference type="ARBA" id="ARBA00022741"/>
    </source>
</evidence>
<dbReference type="InterPro" id="IPR001245">
    <property type="entry name" value="Ser-Thr/Tyr_kinase_cat_dom"/>
</dbReference>
<evidence type="ECO:0000256" key="3">
    <source>
        <dbReference type="ARBA" id="ARBA00022527"/>
    </source>
</evidence>
<evidence type="ECO:0000256" key="13">
    <source>
        <dbReference type="ARBA" id="ARBA00023157"/>
    </source>
</evidence>
<dbReference type="FunFam" id="2.90.10.10:FF:000005">
    <property type="entry name" value="G-type lectin S-receptor-like serine/threonine-protein kinase"/>
    <property type="match status" value="1"/>
</dbReference>
<dbReference type="SUPFAM" id="SSF56112">
    <property type="entry name" value="Protein kinase-like (PK-like)"/>
    <property type="match status" value="1"/>
</dbReference>
<reference evidence="21" key="1">
    <citation type="submission" date="2017-07" db="EMBL/GenBank/DDBJ databases">
        <title>Taro Niue Genome Assembly and Annotation.</title>
        <authorList>
            <person name="Atibalentja N."/>
            <person name="Keating K."/>
            <person name="Fields C.J."/>
        </authorList>
    </citation>
    <scope>NUCLEOTIDE SEQUENCE</scope>
    <source>
        <strain evidence="21">Niue_2</strain>
        <tissue evidence="21">Leaf</tissue>
    </source>
</reference>
<keyword evidence="4" id="KW-0245">EGF-like domain</keyword>
<dbReference type="SMART" id="SM00220">
    <property type="entry name" value="S_TKc"/>
    <property type="match status" value="1"/>
</dbReference>
<comment type="catalytic activity">
    <reaction evidence="16 17">
        <text>L-seryl-[protein] + ATP = O-phospho-L-seryl-[protein] + ADP + H(+)</text>
        <dbReference type="Rhea" id="RHEA:17989"/>
        <dbReference type="Rhea" id="RHEA-COMP:9863"/>
        <dbReference type="Rhea" id="RHEA-COMP:11604"/>
        <dbReference type="ChEBI" id="CHEBI:15378"/>
        <dbReference type="ChEBI" id="CHEBI:29999"/>
        <dbReference type="ChEBI" id="CHEBI:30616"/>
        <dbReference type="ChEBI" id="CHEBI:83421"/>
        <dbReference type="ChEBI" id="CHEBI:456216"/>
        <dbReference type="EC" id="2.7.11.1"/>
    </reaction>
</comment>
<keyword evidence="14" id="KW-0325">Glycoprotein</keyword>
<evidence type="ECO:0000313" key="21">
    <source>
        <dbReference type="EMBL" id="MQM01968.1"/>
    </source>
</evidence>
<keyword evidence="5" id="KW-0348">Hemagglutinin</keyword>
<dbReference type="InterPro" id="IPR008271">
    <property type="entry name" value="Ser/Thr_kinase_AS"/>
</dbReference>
<proteinExistence type="inferred from homology"/>
<dbReference type="FunFam" id="3.30.200.20:FF:000195">
    <property type="entry name" value="G-type lectin S-receptor-like serine/threonine-protein kinase"/>
    <property type="match status" value="1"/>
</dbReference>
<dbReference type="InterPro" id="IPR003609">
    <property type="entry name" value="Pan_app"/>
</dbReference>
<evidence type="ECO:0000256" key="6">
    <source>
        <dbReference type="ARBA" id="ARBA00022679"/>
    </source>
</evidence>
<dbReference type="GO" id="GO:0048544">
    <property type="term" value="P:recognition of pollen"/>
    <property type="evidence" value="ECO:0007669"/>
    <property type="project" value="InterPro"/>
</dbReference>
<dbReference type="SUPFAM" id="SSF51110">
    <property type="entry name" value="alpha-D-mannose-specific plant lectins"/>
    <property type="match status" value="1"/>
</dbReference>
<keyword evidence="12" id="KW-0430">Lectin</keyword>
<dbReference type="EC" id="2.7.11.1" evidence="17"/>
<dbReference type="PANTHER" id="PTHR27002:SF851">
    <property type="entry name" value="G-TYPE LECTIN S-RECEPTOR-LIKE SERINE_THREONINE-PROTEIN KINASE SD1-1"/>
    <property type="match status" value="1"/>
</dbReference>
<evidence type="ECO:0000256" key="7">
    <source>
        <dbReference type="ARBA" id="ARBA00022729"/>
    </source>
</evidence>
<dbReference type="InterPro" id="IPR000719">
    <property type="entry name" value="Prot_kinase_dom"/>
</dbReference>
<dbReference type="InterPro" id="IPR000858">
    <property type="entry name" value="S_locus_glycoprot_dom"/>
</dbReference>
<evidence type="ECO:0000256" key="16">
    <source>
        <dbReference type="ARBA" id="ARBA00048679"/>
    </source>
</evidence>
<feature type="domain" description="Apple" evidence="20">
    <location>
        <begin position="387"/>
        <end position="469"/>
    </location>
</feature>
<dbReference type="CDD" id="cd00028">
    <property type="entry name" value="B_lectin"/>
    <property type="match status" value="1"/>
</dbReference>
<evidence type="ECO:0000256" key="10">
    <source>
        <dbReference type="ARBA" id="ARBA00022777"/>
    </source>
</evidence>
<protein>
    <recommendedName>
        <fullName evidence="17">Receptor-like serine/threonine-protein kinase</fullName>
        <ecNumber evidence="17">2.7.11.1</ecNumber>
    </recommendedName>
</protein>
<dbReference type="PROSITE" id="PS50011">
    <property type="entry name" value="PROTEIN_KINASE_DOM"/>
    <property type="match status" value="1"/>
</dbReference>
<dbReference type="GO" id="GO:0005524">
    <property type="term" value="F:ATP binding"/>
    <property type="evidence" value="ECO:0007669"/>
    <property type="project" value="UniProtKB-KW"/>
</dbReference>
<comment type="subcellular location">
    <subcellularLocation>
        <location evidence="1">Cell membrane</location>
        <topology evidence="1">Single-pass type I membrane protein</topology>
    </subcellularLocation>
</comment>
<comment type="similarity">
    <text evidence="17">Belongs to the protein kinase superfamily. Ser/Thr protein kinase family.</text>
</comment>
<accession>A0A843W4S2</accession>
<evidence type="ECO:0000256" key="4">
    <source>
        <dbReference type="ARBA" id="ARBA00022536"/>
    </source>
</evidence>
<dbReference type="PROSITE" id="PS50927">
    <property type="entry name" value="BULB_LECTIN"/>
    <property type="match status" value="1"/>
</dbReference>
<dbReference type="PANTHER" id="PTHR27002">
    <property type="entry name" value="RECEPTOR-LIKE SERINE/THREONINE-PROTEIN KINASE SD1-8"/>
    <property type="match status" value="1"/>
</dbReference>
<keyword evidence="3 17" id="KW-0723">Serine/threonine-protein kinase</keyword>
<dbReference type="Pfam" id="PF07714">
    <property type="entry name" value="PK_Tyr_Ser-Thr"/>
    <property type="match status" value="1"/>
</dbReference>
<dbReference type="FunFam" id="1.10.510.10:FF:000060">
    <property type="entry name" value="G-type lectin S-receptor-like serine/threonine-protein kinase"/>
    <property type="match status" value="1"/>
</dbReference>
<dbReference type="AlphaFoldDB" id="A0A843W4S2"/>
<dbReference type="GO" id="GO:0004674">
    <property type="term" value="F:protein serine/threonine kinase activity"/>
    <property type="evidence" value="ECO:0007669"/>
    <property type="project" value="UniProtKB-KW"/>
</dbReference>
<evidence type="ECO:0000256" key="5">
    <source>
        <dbReference type="ARBA" id="ARBA00022546"/>
    </source>
</evidence>
<sequence>MIAVILSRGFRKKAKDVGIQRLAGNLNISSLSGRNIGGCCRPTGQATSACRRKFDSIISFVSSCKAAVDRLTQGQELSLNQTMVSAGGVFAMGFFNPGNSTASQYYLGMWYNGIPQRTVVWVANRVNPLTDASGVLTVSGDGNIAVVDGKARVLWSTNVTAEVISEDATAVLLDSGNFVLMAGQRQSSNSNVLWQSFDHPTDTLLPTMKLLRNRKQGIKTRLVAWKAGDDPSPGEFSVAMDPDTPMQVRIYRGSQTWMRGLIWKGAPVGGAERVNSTLSIYVPVIDINGDEIDNSFFVTEGSGLMRWVLQPNGHLSRVFWSQSSGGWTVLESFPTDACSFYALCGPNGLCVGNGSCRCMEGFVPQKKEAWSAGNFFGGCVRVAPVACGEGDGFLRLEGIKVPDRFMVVKNVTAVECEEVCRRNRSCTAYFFANTTSYESSTRCLVWAGELVDLQSTATLPAAELSLASCPVERREDNLSVPYKYAGMRTPGKMLASDPKFSGMLRSKENTVESLLFHFSTIVAATGNFSASNVLGQGGFGPVYKGKLQDEEVAVKRLSKCSGQGFEEFKNEVELIARLQHQNIVQLVGWCLHKDEKILIYEYLPNRSLDQFIFDPSRSAELDWAKRFHIIQGIAHGLLYLHQHSRLHVVHRDLKTSNILVDGALNPKISDFGLARMFGANQTEATTERIVGTYGYMSPEYALNGLFSEKSDVFSFGVILLEIICGKRNARFYPYKESLNLLGYAWHLWEEKRWLEMVDPVILESCNPSEVEKCVQVGLLCVQEDLDSRATMSSAVQMLLRKQGEGFQSPKVPAFAIGRKQSSSRAIPEVHP</sequence>
<dbReference type="PIRSF" id="PIRSF000641">
    <property type="entry name" value="SRK"/>
    <property type="match status" value="1"/>
</dbReference>
<dbReference type="OrthoDB" id="4062651at2759"/>
<dbReference type="InterPro" id="IPR011009">
    <property type="entry name" value="Kinase-like_dom_sf"/>
</dbReference>
<keyword evidence="22" id="KW-1185">Reference proteome</keyword>
<dbReference type="SMART" id="SM00108">
    <property type="entry name" value="B_lectin"/>
    <property type="match status" value="1"/>
</dbReference>